<dbReference type="Gene3D" id="3.40.50.150">
    <property type="entry name" value="Vaccinia Virus protein VP39"/>
    <property type="match status" value="2"/>
</dbReference>
<dbReference type="HAMAP" id="MF_01862">
    <property type="entry name" value="16SrRNA_methyltr_C"/>
    <property type="match status" value="1"/>
</dbReference>
<dbReference type="InterPro" id="IPR023543">
    <property type="entry name" value="rRNA_ssu_MeTfrase_C"/>
</dbReference>
<dbReference type="SUPFAM" id="SSF53335">
    <property type="entry name" value="S-adenosyl-L-methionine-dependent methyltransferases"/>
    <property type="match status" value="1"/>
</dbReference>
<dbReference type="Proteomes" id="UP000001702">
    <property type="component" value="Chromosome"/>
</dbReference>
<keyword evidence="3 6" id="KW-0489">Methyltransferase</keyword>
<dbReference type="InterPro" id="IPR046977">
    <property type="entry name" value="RsmC/RlmG"/>
</dbReference>
<dbReference type="CDD" id="cd02440">
    <property type="entry name" value="AdoMet_MTases"/>
    <property type="match status" value="1"/>
</dbReference>
<dbReference type="eggNOG" id="COG2813">
    <property type="taxonomic scope" value="Bacteria"/>
</dbReference>
<dbReference type="Pfam" id="PF08468">
    <property type="entry name" value="MTS_N"/>
    <property type="match status" value="1"/>
</dbReference>
<keyword evidence="2 6" id="KW-0698">rRNA processing</keyword>
<dbReference type="Pfam" id="PF05175">
    <property type="entry name" value="MTS"/>
    <property type="match status" value="1"/>
</dbReference>
<accession>D4GJH0</accession>
<name>D4GJH0_PANAM</name>
<evidence type="ECO:0000256" key="5">
    <source>
        <dbReference type="ARBA" id="ARBA00022691"/>
    </source>
</evidence>
<sequence>MLAECDAMLANPSNMRQQTTIISAQILQEPYMSAFTPASEVILRHSDEFTARHVLFAGDLQDDLPAQLETASSRVHTQQYHHWQNLSRRMGEQARYGLVAQAEDVQGCDTLVYFWTKNKPEVQFQLQNLLSLLPVGCDVFVVGENRSGVRSAEGMLEQWVTLEKIDSARRCGLYHGRLEKQPAFDASAFGNSYQLDDLTVHTLPGVFSRDGLDAGSALLLSTFTPHTKGKVLDIGCGAGVIAASLPAHSPKVRLWLCDVHAAAIEASKATLAANGLEGEVFASNVFSDVTGRFDMIISNPPFHEGTQTSLDAAQTLIRGAVKHLNSGGELRIVANAFLPYPQVLDEAFGNHEVLAQTGRFKVYRAVYGRGAKAR</sequence>
<dbReference type="AlphaFoldDB" id="D4GJH0"/>
<feature type="domain" description="Methyltransferase small N-terminal" evidence="8">
    <location>
        <begin position="39"/>
        <end position="193"/>
    </location>
</feature>
<dbReference type="KEGG" id="pam:PANA_0613"/>
<dbReference type="InterPro" id="IPR029063">
    <property type="entry name" value="SAM-dependent_MTases_sf"/>
</dbReference>
<gene>
    <name evidence="6 9" type="primary">rsmC</name>
    <name evidence="9" type="ordered locus">PANA_0613</name>
</gene>
<dbReference type="STRING" id="706191.PANA_0613"/>
<comment type="similarity">
    <text evidence="6">Belongs to the methyltransferase superfamily. RsmC family.</text>
</comment>
<comment type="subunit">
    <text evidence="6">Monomer.</text>
</comment>
<dbReference type="EC" id="2.1.1.172" evidence="6"/>
<keyword evidence="5 6" id="KW-0949">S-adenosyl-L-methionine</keyword>
<evidence type="ECO:0000256" key="4">
    <source>
        <dbReference type="ARBA" id="ARBA00022679"/>
    </source>
</evidence>
<dbReference type="EMBL" id="CP001875">
    <property type="protein sequence ID" value="ADD75780.1"/>
    <property type="molecule type" value="Genomic_DNA"/>
</dbReference>
<reference evidence="9 10" key="1">
    <citation type="journal article" date="2010" name="J. Bacteriol.">
        <title>Genome sequence of Pantoea ananatis LMG20103, the causative agent of Eucalyptus blight and dieback.</title>
        <authorList>
            <person name="De Maayer P."/>
            <person name="Chan W.Y."/>
            <person name="Venter S.N."/>
            <person name="Toth I.K."/>
            <person name="Birch P.R."/>
            <person name="Joubert F."/>
            <person name="Coutinho T.A."/>
        </authorList>
    </citation>
    <scope>NUCLEOTIDE SEQUENCE [LARGE SCALE GENOMIC DNA]</scope>
    <source>
        <strain evidence="9 10">LMG 20103</strain>
    </source>
</reference>
<dbReference type="NCBIfam" id="NF007023">
    <property type="entry name" value="PRK09489.1"/>
    <property type="match status" value="1"/>
</dbReference>
<dbReference type="PRINTS" id="PR00507">
    <property type="entry name" value="N12N6MTFRASE"/>
</dbReference>
<evidence type="ECO:0000256" key="2">
    <source>
        <dbReference type="ARBA" id="ARBA00022552"/>
    </source>
</evidence>
<dbReference type="HOGENOM" id="CLU_049581_0_1_6"/>
<comment type="function">
    <text evidence="6">Specifically methylates the guanine in position 1207 of 16S rRNA in the 30S particle.</text>
</comment>
<dbReference type="PROSITE" id="PS00092">
    <property type="entry name" value="N6_MTASE"/>
    <property type="match status" value="1"/>
</dbReference>
<comment type="subcellular location">
    <subcellularLocation>
        <location evidence="6">Cytoplasm</location>
    </subcellularLocation>
</comment>
<proteinExistence type="inferred from homology"/>
<comment type="catalytic activity">
    <reaction evidence="6">
        <text>guanosine(1207) in 16S rRNA + S-adenosyl-L-methionine = N(2)-methylguanosine(1207) in 16S rRNA + S-adenosyl-L-homocysteine + H(+)</text>
        <dbReference type="Rhea" id="RHEA:42736"/>
        <dbReference type="Rhea" id="RHEA-COMP:10213"/>
        <dbReference type="Rhea" id="RHEA-COMP:10214"/>
        <dbReference type="ChEBI" id="CHEBI:15378"/>
        <dbReference type="ChEBI" id="CHEBI:57856"/>
        <dbReference type="ChEBI" id="CHEBI:59789"/>
        <dbReference type="ChEBI" id="CHEBI:74269"/>
        <dbReference type="ChEBI" id="CHEBI:74481"/>
        <dbReference type="EC" id="2.1.1.172"/>
    </reaction>
</comment>
<organism evidence="9 10">
    <name type="scientific">Pantoea ananatis (strain LMG 20103)</name>
    <dbReference type="NCBI Taxonomy" id="706191"/>
    <lineage>
        <taxon>Bacteria</taxon>
        <taxon>Pseudomonadati</taxon>
        <taxon>Pseudomonadota</taxon>
        <taxon>Gammaproteobacteria</taxon>
        <taxon>Enterobacterales</taxon>
        <taxon>Erwiniaceae</taxon>
        <taxon>Pantoea</taxon>
    </lineage>
</organism>
<dbReference type="InterPro" id="IPR007848">
    <property type="entry name" value="Small_mtfrase_dom"/>
</dbReference>
<evidence type="ECO:0000256" key="6">
    <source>
        <dbReference type="HAMAP-Rule" id="MF_01862"/>
    </source>
</evidence>
<protein>
    <recommendedName>
        <fullName evidence="6">Ribosomal RNA small subunit methyltransferase C</fullName>
        <ecNumber evidence="6">2.1.1.172</ecNumber>
    </recommendedName>
    <alternativeName>
        <fullName evidence="6">16S rRNA m2G1207 methyltransferase</fullName>
    </alternativeName>
    <alternativeName>
        <fullName evidence="6">rRNA (guanine-N(2)-)-methyltransferase RsmC</fullName>
    </alternativeName>
</protein>
<dbReference type="GO" id="GO:0003676">
    <property type="term" value="F:nucleic acid binding"/>
    <property type="evidence" value="ECO:0007669"/>
    <property type="project" value="InterPro"/>
</dbReference>
<keyword evidence="10" id="KW-1185">Reference proteome</keyword>
<evidence type="ECO:0000256" key="1">
    <source>
        <dbReference type="ARBA" id="ARBA00022490"/>
    </source>
</evidence>
<dbReference type="GO" id="GO:0052914">
    <property type="term" value="F:16S rRNA (guanine(1207)-N(2))-methyltransferase activity"/>
    <property type="evidence" value="ECO:0007669"/>
    <property type="project" value="UniProtKB-EC"/>
</dbReference>
<keyword evidence="4 6" id="KW-0808">Transferase</keyword>
<dbReference type="PANTHER" id="PTHR47816">
    <property type="entry name" value="RIBOSOMAL RNA SMALL SUBUNIT METHYLTRANSFERASE C"/>
    <property type="match status" value="1"/>
</dbReference>
<evidence type="ECO:0000313" key="9">
    <source>
        <dbReference type="EMBL" id="ADD75780.1"/>
    </source>
</evidence>
<dbReference type="InterPro" id="IPR002052">
    <property type="entry name" value="DNA_methylase_N6_adenine_CS"/>
</dbReference>
<dbReference type="PANTHER" id="PTHR47816:SF4">
    <property type="entry name" value="RIBOSOMAL RNA SMALL SUBUNIT METHYLTRANSFERASE C"/>
    <property type="match status" value="1"/>
</dbReference>
<dbReference type="GO" id="GO:0005737">
    <property type="term" value="C:cytoplasm"/>
    <property type="evidence" value="ECO:0007669"/>
    <property type="project" value="UniProtKB-SubCell"/>
</dbReference>
<evidence type="ECO:0000259" key="8">
    <source>
        <dbReference type="Pfam" id="PF08468"/>
    </source>
</evidence>
<evidence type="ECO:0000259" key="7">
    <source>
        <dbReference type="Pfam" id="PF05175"/>
    </source>
</evidence>
<evidence type="ECO:0000256" key="3">
    <source>
        <dbReference type="ARBA" id="ARBA00022603"/>
    </source>
</evidence>
<feature type="domain" description="Methyltransferase small" evidence="7">
    <location>
        <begin position="198"/>
        <end position="364"/>
    </location>
</feature>
<keyword evidence="1 6" id="KW-0963">Cytoplasm</keyword>
<evidence type="ECO:0000313" key="10">
    <source>
        <dbReference type="Proteomes" id="UP000001702"/>
    </source>
</evidence>
<dbReference type="InterPro" id="IPR013675">
    <property type="entry name" value="Mtase_sm_N"/>
</dbReference>